<proteinExistence type="predicted"/>
<dbReference type="AlphaFoldDB" id="A0A150GB55"/>
<reference evidence="4" key="1">
    <citation type="journal article" date="2016" name="Nat. Commun.">
        <title>The Gonium pectorale genome demonstrates co-option of cell cycle regulation during the evolution of multicellularity.</title>
        <authorList>
            <person name="Hanschen E.R."/>
            <person name="Marriage T.N."/>
            <person name="Ferris P.J."/>
            <person name="Hamaji T."/>
            <person name="Toyoda A."/>
            <person name="Fujiyama A."/>
            <person name="Neme R."/>
            <person name="Noguchi H."/>
            <person name="Minakuchi Y."/>
            <person name="Suzuki M."/>
            <person name="Kawai-Toyooka H."/>
            <person name="Smith D.R."/>
            <person name="Sparks H."/>
            <person name="Anderson J."/>
            <person name="Bakaric R."/>
            <person name="Luria V."/>
            <person name="Karger A."/>
            <person name="Kirschner M.W."/>
            <person name="Durand P.M."/>
            <person name="Michod R.E."/>
            <person name="Nozaki H."/>
            <person name="Olson B.J."/>
        </authorList>
    </citation>
    <scope>NUCLEOTIDE SEQUENCE [LARGE SCALE GENOMIC DNA]</scope>
    <source>
        <strain evidence="4">NIES-2863</strain>
    </source>
</reference>
<protein>
    <recommendedName>
        <fullName evidence="2">CN hydrolase domain-containing protein</fullName>
    </recommendedName>
</protein>
<name>A0A150GB55_GONPE</name>
<feature type="domain" description="CN hydrolase" evidence="2">
    <location>
        <begin position="1"/>
        <end position="170"/>
    </location>
</feature>
<dbReference type="SUPFAM" id="SSF56317">
    <property type="entry name" value="Carbon-nitrogen hydrolase"/>
    <property type="match status" value="1"/>
</dbReference>
<dbReference type="GO" id="GO:0050126">
    <property type="term" value="F:N-carbamoylputrescine amidase activity"/>
    <property type="evidence" value="ECO:0007669"/>
    <property type="project" value="TreeGrafter"/>
</dbReference>
<gene>
    <name evidence="3" type="ORF">GPECTOR_39g497</name>
</gene>
<dbReference type="EMBL" id="LSYV01000040">
    <property type="protein sequence ID" value="KXZ47003.1"/>
    <property type="molecule type" value="Genomic_DNA"/>
</dbReference>
<dbReference type="GO" id="GO:0033388">
    <property type="term" value="P:putrescine biosynthetic process from arginine"/>
    <property type="evidence" value="ECO:0007669"/>
    <property type="project" value="TreeGrafter"/>
</dbReference>
<comment type="caution">
    <text evidence="3">The sequence shown here is derived from an EMBL/GenBank/DDBJ whole genome shotgun (WGS) entry which is preliminary data.</text>
</comment>
<evidence type="ECO:0000313" key="4">
    <source>
        <dbReference type="Proteomes" id="UP000075714"/>
    </source>
</evidence>
<dbReference type="InterPro" id="IPR003010">
    <property type="entry name" value="C-N_Hydrolase"/>
</dbReference>
<evidence type="ECO:0000259" key="2">
    <source>
        <dbReference type="PROSITE" id="PS50263"/>
    </source>
</evidence>
<dbReference type="PANTHER" id="PTHR43674">
    <property type="entry name" value="NITRILASE C965.09-RELATED"/>
    <property type="match status" value="1"/>
</dbReference>
<dbReference type="PANTHER" id="PTHR43674:SF2">
    <property type="entry name" value="BETA-UREIDOPROPIONASE"/>
    <property type="match status" value="1"/>
</dbReference>
<dbReference type="Pfam" id="PF00795">
    <property type="entry name" value="CN_hydrolase"/>
    <property type="match status" value="1"/>
</dbReference>
<dbReference type="STRING" id="33097.A0A150GB55"/>
<evidence type="ECO:0000313" key="3">
    <source>
        <dbReference type="EMBL" id="KXZ47003.1"/>
    </source>
</evidence>
<dbReference type="Gene3D" id="3.60.110.10">
    <property type="entry name" value="Carbon-nitrogen hydrolase"/>
    <property type="match status" value="1"/>
</dbReference>
<organism evidence="3 4">
    <name type="scientific">Gonium pectorale</name>
    <name type="common">Green alga</name>
    <dbReference type="NCBI Taxonomy" id="33097"/>
    <lineage>
        <taxon>Eukaryota</taxon>
        <taxon>Viridiplantae</taxon>
        <taxon>Chlorophyta</taxon>
        <taxon>core chlorophytes</taxon>
        <taxon>Chlorophyceae</taxon>
        <taxon>CS clade</taxon>
        <taxon>Chlamydomonadales</taxon>
        <taxon>Volvocaceae</taxon>
        <taxon>Gonium</taxon>
    </lineage>
</organism>
<evidence type="ECO:0000256" key="1">
    <source>
        <dbReference type="ARBA" id="ARBA00022801"/>
    </source>
</evidence>
<dbReference type="PROSITE" id="PS50263">
    <property type="entry name" value="CN_HYDROLASE"/>
    <property type="match status" value="1"/>
</dbReference>
<dbReference type="OrthoDB" id="412018at2759"/>
<dbReference type="Proteomes" id="UP000075714">
    <property type="component" value="Unassembled WGS sequence"/>
</dbReference>
<accession>A0A150GB55</accession>
<sequence length="203" mass="21868">MVDADGAVLGVYRKSHIPDGPGYEEKFYFNPGDTGFRVYDTAYGRVGIAICWDQWFPEAARCLALQGAEVILYPSAIGSEPHDPSISSYGHWTRVQQGHAAANLTPIVVSNRIGTEQLPGGCPNAFYGGSFIAGHQGQVLAQVGASRLEHGNPDPCPDPVEGYVTARLDLDAIAAERAAWGVFRDRRPQLYGAIATLDGRTHV</sequence>
<keyword evidence="1" id="KW-0378">Hydrolase</keyword>
<dbReference type="InterPro" id="IPR036526">
    <property type="entry name" value="C-N_Hydrolase_sf"/>
</dbReference>
<keyword evidence="4" id="KW-1185">Reference proteome</keyword>
<dbReference type="InterPro" id="IPR050345">
    <property type="entry name" value="Aliph_Amidase/BUP"/>
</dbReference>